<dbReference type="GeneID" id="7447856"/>
<feature type="region of interest" description="Disordered" evidence="1">
    <location>
        <begin position="96"/>
        <end position="195"/>
    </location>
</feature>
<feature type="compositionally biased region" description="Polar residues" evidence="1">
    <location>
        <begin position="509"/>
        <end position="523"/>
    </location>
</feature>
<gene>
    <name evidence="3" type="ORF">THAPSDRAFT_9552</name>
</gene>
<reference evidence="3 4" key="1">
    <citation type="journal article" date="2004" name="Science">
        <title>The genome of the diatom Thalassiosira pseudonana: ecology, evolution, and metabolism.</title>
        <authorList>
            <person name="Armbrust E.V."/>
            <person name="Berges J.A."/>
            <person name="Bowler C."/>
            <person name="Green B.R."/>
            <person name="Martinez D."/>
            <person name="Putnam N.H."/>
            <person name="Zhou S."/>
            <person name="Allen A.E."/>
            <person name="Apt K.E."/>
            <person name="Bechner M."/>
            <person name="Brzezinski M.A."/>
            <person name="Chaal B.K."/>
            <person name="Chiovitti A."/>
            <person name="Davis A.K."/>
            <person name="Demarest M.S."/>
            <person name="Detter J.C."/>
            <person name="Glavina T."/>
            <person name="Goodstein D."/>
            <person name="Hadi M.Z."/>
            <person name="Hellsten U."/>
            <person name="Hildebrand M."/>
            <person name="Jenkins B.D."/>
            <person name="Jurka J."/>
            <person name="Kapitonov V.V."/>
            <person name="Kroger N."/>
            <person name="Lau W.W."/>
            <person name="Lane T.W."/>
            <person name="Larimer F.W."/>
            <person name="Lippmeier J.C."/>
            <person name="Lucas S."/>
            <person name="Medina M."/>
            <person name="Montsant A."/>
            <person name="Obornik M."/>
            <person name="Parker M.S."/>
            <person name="Palenik B."/>
            <person name="Pazour G.J."/>
            <person name="Richardson P.M."/>
            <person name="Rynearson T.A."/>
            <person name="Saito M.A."/>
            <person name="Schwartz D.C."/>
            <person name="Thamatrakoln K."/>
            <person name="Valentin K."/>
            <person name="Vardi A."/>
            <person name="Wilkerson F.P."/>
            <person name="Rokhsar D.S."/>
        </authorList>
    </citation>
    <scope>NUCLEOTIDE SEQUENCE [LARGE SCALE GENOMIC DNA]</scope>
    <source>
        <strain evidence="3 4">CCMP1335</strain>
    </source>
</reference>
<dbReference type="PaxDb" id="35128-Thaps9552"/>
<feature type="compositionally biased region" description="Low complexity" evidence="1">
    <location>
        <begin position="376"/>
        <end position="386"/>
    </location>
</feature>
<evidence type="ECO:0000313" key="4">
    <source>
        <dbReference type="Proteomes" id="UP000001449"/>
    </source>
</evidence>
<dbReference type="RefSeq" id="XP_002293421.1">
    <property type="nucleotide sequence ID" value="XM_002293385.1"/>
</dbReference>
<feature type="region of interest" description="Disordered" evidence="1">
    <location>
        <begin position="450"/>
        <end position="531"/>
    </location>
</feature>
<dbReference type="HOGENOM" id="CLU_318733_0_0_1"/>
<proteinExistence type="predicted"/>
<dbReference type="AlphaFoldDB" id="B8CBN0"/>
<sequence length="913" mass="98102">MTKIVKSLIVAASAFAVSGVAVEEKNVKVKKLRGIRRQLGYGTDNIDTPSPTSMPTVGWGGSEPLNTEPPTGWGGGLEPVKQIKYTDDGWDDDNYSSVITANGSGSKSSKDSSTLNINEKSKSSSKVNANKSKGIDSAFNANGGKSGKGNFVGAASKSNGANFGPGKSKSKGGARPANPINPINPGSGWGDDAWEEPPAIEERAKWLDDGFTIVTPSPTEWKGDSHPLITPEPSPSPTACEERMLWHPNPDYTMCTNDSNFPDNEKYIYASLVKCCKDVFGTLSCEYDDVCSTPSPSKAPVEPLATPEPSPSPTACEERMLWHPNPDYTMCTNDSNFPDNEKYIYASLVKCCEDVFGTLSCEYDDICSSPQPSKAPVTPQPTIVTPQPTPSPTSCEERMLWHPSADGSMCTNDANYPTDDNDFHNSLQECCKAVFGTLVCEYDDICTSSQPSKAPVTPQPSSPAPTTDAPVSPLPTMSPLSAVTTAPPTTPRPSFFPTASPSFGSTPTVSKETTGPPTMSGGRTRSMPRGGAFKKDVATECREISTTNSPTKVPFSWEFLVVSLKCNFVNISANCAILPTLHCKHQLYAQNVASPPTAAPTWLEAAWVVDTNTPTGVWRHDGYEAPIPFKEQGRARPVNPINPGSGWSDDAWKEPPNVEERYWNDDGWTPPPVLTDAPASWAGDSYPPTRKPVTPLIAPDPSPSPSACEERMRWHPNSDYTICTNDSSFPTNGEEYVYPSLVKRCKAVFGTLASHYVATRAIRDTSAISFTYPSKAPVTQQPSSPAPTTDAPVSPLPTMSPLSAVTRPPTTPRPSFFPTASPSFGSSPTVSKETSASPTSSGMIKQTIDVNEIGSNDFAQGYFKKDTSTSCHEVREGTPIFCVYACTEITSIFEGETLIDERAVSIQKECPDP</sequence>
<feature type="region of interest" description="Disordered" evidence="1">
    <location>
        <begin position="59"/>
        <end position="79"/>
    </location>
</feature>
<feature type="compositionally biased region" description="Low complexity" evidence="1">
    <location>
        <begin position="813"/>
        <end position="829"/>
    </location>
</feature>
<dbReference type="InParanoid" id="B8CBN0"/>
<feature type="chain" id="PRO_5002869266" evidence="2">
    <location>
        <begin position="20"/>
        <end position="913"/>
    </location>
</feature>
<name>B8CBN0_THAPS</name>
<feature type="compositionally biased region" description="Low complexity" evidence="1">
    <location>
        <begin position="103"/>
        <end position="132"/>
    </location>
</feature>
<dbReference type="PANTHER" id="PTHR48148">
    <property type="entry name" value="KERATINOCYTE PROLINE-RICH PROTEIN"/>
    <property type="match status" value="1"/>
</dbReference>
<organism evidence="3 4">
    <name type="scientific">Thalassiosira pseudonana</name>
    <name type="common">Marine diatom</name>
    <name type="synonym">Cyclotella nana</name>
    <dbReference type="NCBI Taxonomy" id="35128"/>
    <lineage>
        <taxon>Eukaryota</taxon>
        <taxon>Sar</taxon>
        <taxon>Stramenopiles</taxon>
        <taxon>Ochrophyta</taxon>
        <taxon>Bacillariophyta</taxon>
        <taxon>Coscinodiscophyceae</taxon>
        <taxon>Thalassiosirophycidae</taxon>
        <taxon>Thalassiosirales</taxon>
        <taxon>Thalassiosiraceae</taxon>
        <taxon>Thalassiosira</taxon>
    </lineage>
</organism>
<protein>
    <submittedName>
        <fullName evidence="3">Uncharacterized protein</fullName>
    </submittedName>
</protein>
<feature type="compositionally biased region" description="Polar residues" evidence="1">
    <location>
        <begin position="775"/>
        <end position="787"/>
    </location>
</feature>
<feature type="region of interest" description="Disordered" evidence="1">
    <location>
        <begin position="775"/>
        <end position="846"/>
    </location>
</feature>
<dbReference type="eggNOG" id="ENOG502RUM2">
    <property type="taxonomic scope" value="Eukaryota"/>
</dbReference>
<reference evidence="3 4" key="2">
    <citation type="journal article" date="2008" name="Nature">
        <title>The Phaeodactylum genome reveals the evolutionary history of diatom genomes.</title>
        <authorList>
            <person name="Bowler C."/>
            <person name="Allen A.E."/>
            <person name="Badger J.H."/>
            <person name="Grimwood J."/>
            <person name="Jabbari K."/>
            <person name="Kuo A."/>
            <person name="Maheswari U."/>
            <person name="Martens C."/>
            <person name="Maumus F."/>
            <person name="Otillar R.P."/>
            <person name="Rayko E."/>
            <person name="Salamov A."/>
            <person name="Vandepoele K."/>
            <person name="Beszteri B."/>
            <person name="Gruber A."/>
            <person name="Heijde M."/>
            <person name="Katinka M."/>
            <person name="Mock T."/>
            <person name="Valentin K."/>
            <person name="Verret F."/>
            <person name="Berges J.A."/>
            <person name="Brownlee C."/>
            <person name="Cadoret J.P."/>
            <person name="Chiovitti A."/>
            <person name="Choi C.J."/>
            <person name="Coesel S."/>
            <person name="De Martino A."/>
            <person name="Detter J.C."/>
            <person name="Durkin C."/>
            <person name="Falciatore A."/>
            <person name="Fournet J."/>
            <person name="Haruta M."/>
            <person name="Huysman M.J."/>
            <person name="Jenkins B.D."/>
            <person name="Jiroutova K."/>
            <person name="Jorgensen R.E."/>
            <person name="Joubert Y."/>
            <person name="Kaplan A."/>
            <person name="Kroger N."/>
            <person name="Kroth P.G."/>
            <person name="La Roche J."/>
            <person name="Lindquist E."/>
            <person name="Lommer M."/>
            <person name="Martin-Jezequel V."/>
            <person name="Lopez P.J."/>
            <person name="Lucas S."/>
            <person name="Mangogna M."/>
            <person name="McGinnis K."/>
            <person name="Medlin L.K."/>
            <person name="Montsant A."/>
            <person name="Oudot-Le Secq M.P."/>
            <person name="Napoli C."/>
            <person name="Obornik M."/>
            <person name="Parker M.S."/>
            <person name="Petit J.L."/>
            <person name="Porcel B.M."/>
            <person name="Poulsen N."/>
            <person name="Robison M."/>
            <person name="Rychlewski L."/>
            <person name="Rynearson T.A."/>
            <person name="Schmutz J."/>
            <person name="Shapiro H."/>
            <person name="Siaut M."/>
            <person name="Stanley M."/>
            <person name="Sussman M.R."/>
            <person name="Taylor A.R."/>
            <person name="Vardi A."/>
            <person name="von Dassow P."/>
            <person name="Vyverman W."/>
            <person name="Willis A."/>
            <person name="Wyrwicz L.S."/>
            <person name="Rokhsar D.S."/>
            <person name="Weissenbach J."/>
            <person name="Armbrust E.V."/>
            <person name="Green B.R."/>
            <person name="Van de Peer Y."/>
            <person name="Grigoriev I.V."/>
        </authorList>
    </citation>
    <scope>NUCLEOTIDE SEQUENCE [LARGE SCALE GENOMIC DNA]</scope>
    <source>
        <strain evidence="3 4">CCMP1335</strain>
    </source>
</reference>
<evidence type="ECO:0000256" key="1">
    <source>
        <dbReference type="SAM" id="MobiDB-lite"/>
    </source>
</evidence>
<evidence type="ECO:0000256" key="2">
    <source>
        <dbReference type="SAM" id="SignalP"/>
    </source>
</evidence>
<feature type="region of interest" description="Disordered" evidence="1">
    <location>
        <begin position="372"/>
        <end position="396"/>
    </location>
</feature>
<keyword evidence="2" id="KW-0732">Signal</keyword>
<dbReference type="KEGG" id="tps:THAPSDRAFT_9552"/>
<keyword evidence="4" id="KW-1185">Reference proteome</keyword>
<feature type="compositionally biased region" description="Low complexity" evidence="1">
    <location>
        <begin position="478"/>
        <end position="508"/>
    </location>
</feature>
<evidence type="ECO:0000313" key="3">
    <source>
        <dbReference type="EMBL" id="EED89157.1"/>
    </source>
</evidence>
<feature type="region of interest" description="Disordered" evidence="1">
    <location>
        <begin position="634"/>
        <end position="653"/>
    </location>
</feature>
<feature type="compositionally biased region" description="Polar residues" evidence="1">
    <location>
        <begin position="830"/>
        <end position="844"/>
    </location>
</feature>
<dbReference type="Proteomes" id="UP000001449">
    <property type="component" value="Chromosome 13"/>
</dbReference>
<accession>B8CBN0</accession>
<feature type="region of interest" description="Disordered" evidence="1">
    <location>
        <begin position="294"/>
        <end position="315"/>
    </location>
</feature>
<dbReference type="PANTHER" id="PTHR48148:SF2">
    <property type="entry name" value="PA14 DOMAIN-CONTAINING PROTEIN"/>
    <property type="match status" value="1"/>
</dbReference>
<dbReference type="PRINTS" id="PR01217">
    <property type="entry name" value="PRICHEXTENSN"/>
</dbReference>
<feature type="signal peptide" evidence="2">
    <location>
        <begin position="1"/>
        <end position="19"/>
    </location>
</feature>
<dbReference type="EMBL" id="CM000648">
    <property type="protein sequence ID" value="EED89157.1"/>
    <property type="molecule type" value="Genomic_DNA"/>
</dbReference>